<dbReference type="Gene3D" id="3.30.530.20">
    <property type="match status" value="1"/>
</dbReference>
<organism evidence="2 3">
    <name type="scientific">Entamoeba invadens IP1</name>
    <dbReference type="NCBI Taxonomy" id="370355"/>
    <lineage>
        <taxon>Eukaryota</taxon>
        <taxon>Amoebozoa</taxon>
        <taxon>Evosea</taxon>
        <taxon>Archamoebae</taxon>
        <taxon>Mastigamoebida</taxon>
        <taxon>Entamoebidae</taxon>
        <taxon>Entamoeba</taxon>
    </lineage>
</organism>
<dbReference type="PANTHER" id="PTHR19308:SF55">
    <property type="entry name" value="START DOMAIN-CONTAINING PROTEIN"/>
    <property type="match status" value="1"/>
</dbReference>
<dbReference type="Pfam" id="PF01852">
    <property type="entry name" value="START"/>
    <property type="match status" value="1"/>
</dbReference>
<proteinExistence type="predicted"/>
<dbReference type="GO" id="GO:0008289">
    <property type="term" value="F:lipid binding"/>
    <property type="evidence" value="ECO:0007669"/>
    <property type="project" value="InterPro"/>
</dbReference>
<dbReference type="AlphaFoldDB" id="A0A0A1UBZ1"/>
<reference evidence="2 3" key="1">
    <citation type="submission" date="2012-10" db="EMBL/GenBank/DDBJ databases">
        <authorList>
            <person name="Zafar N."/>
            <person name="Inman J."/>
            <person name="Hall N."/>
            <person name="Lorenzi H."/>
            <person name="Caler E."/>
        </authorList>
    </citation>
    <scope>NUCLEOTIDE SEQUENCE [LARGE SCALE GENOMIC DNA]</scope>
    <source>
        <strain evidence="2 3">IP1</strain>
    </source>
</reference>
<feature type="domain" description="START" evidence="1">
    <location>
        <begin position="89"/>
        <end position="196"/>
    </location>
</feature>
<name>A0A0A1UBZ1_ENTIV</name>
<evidence type="ECO:0000313" key="2">
    <source>
        <dbReference type="EMBL" id="ELP92735.1"/>
    </source>
</evidence>
<dbReference type="SUPFAM" id="SSF55961">
    <property type="entry name" value="Bet v1-like"/>
    <property type="match status" value="1"/>
</dbReference>
<dbReference type="GO" id="GO:0005737">
    <property type="term" value="C:cytoplasm"/>
    <property type="evidence" value="ECO:0007669"/>
    <property type="project" value="UniProtKB-ARBA"/>
</dbReference>
<dbReference type="InterPro" id="IPR023393">
    <property type="entry name" value="START-like_dom_sf"/>
</dbReference>
<evidence type="ECO:0000313" key="3">
    <source>
        <dbReference type="Proteomes" id="UP000014680"/>
    </source>
</evidence>
<dbReference type="OrthoDB" id="1295045at2759"/>
<dbReference type="RefSeq" id="XP_004259506.1">
    <property type="nucleotide sequence ID" value="XM_004259458.1"/>
</dbReference>
<gene>
    <name evidence="2" type="ORF">EIN_371470</name>
</gene>
<dbReference type="InterPro" id="IPR051213">
    <property type="entry name" value="START_lipid_transfer"/>
</dbReference>
<dbReference type="CDD" id="cd00177">
    <property type="entry name" value="START"/>
    <property type="match status" value="1"/>
</dbReference>
<dbReference type="EMBL" id="KB206332">
    <property type="protein sequence ID" value="ELP92735.1"/>
    <property type="molecule type" value="Genomic_DNA"/>
</dbReference>
<dbReference type="GeneID" id="14891608"/>
<dbReference type="KEGG" id="eiv:EIN_371470"/>
<evidence type="ECO:0000259" key="1">
    <source>
        <dbReference type="Pfam" id="PF01852"/>
    </source>
</evidence>
<accession>A0A0A1UBZ1</accession>
<dbReference type="Proteomes" id="UP000014680">
    <property type="component" value="Unassembled WGS sequence"/>
</dbReference>
<dbReference type="VEuPathDB" id="AmoebaDB:EIN_371470"/>
<sequence length="217" mass="24907">MSVDIENLDSCSTKEEVIAKGKKMESWMDEMLADNWTPLSYAHSEIEVSDRPQEGSILYLKSQTTIKADIKKTFEFLKGGSLENQKNIDKDFLSFELIDIYDDNTCALGYFLHKAPWPLSNRDFVFVWKWFIKDGCYYLILESVNSTQHNTYSNDTVRGFITVGMKLVPKDDGFVLIRIVKGDPRGNVPSWLASVVKKNDADCLYHLSSYLPQTFPF</sequence>
<protein>
    <recommendedName>
        <fullName evidence="1">START domain-containing protein</fullName>
    </recommendedName>
</protein>
<dbReference type="InterPro" id="IPR002913">
    <property type="entry name" value="START_lipid-bd_dom"/>
</dbReference>
<keyword evidence="3" id="KW-1185">Reference proteome</keyword>
<dbReference type="PANTHER" id="PTHR19308">
    <property type="entry name" value="PHOSPHATIDYLCHOLINE TRANSFER PROTEIN"/>
    <property type="match status" value="1"/>
</dbReference>